<feature type="region of interest" description="Disordered" evidence="5">
    <location>
        <begin position="1"/>
        <end position="42"/>
    </location>
</feature>
<dbReference type="InterPro" id="IPR001054">
    <property type="entry name" value="A/G_cyclase"/>
</dbReference>
<evidence type="ECO:0000259" key="7">
    <source>
        <dbReference type="PROSITE" id="PS50125"/>
    </source>
</evidence>
<proteinExistence type="predicted"/>
<keyword evidence="3 6" id="KW-1133">Transmembrane helix</keyword>
<reference evidence="8" key="1">
    <citation type="submission" date="2021-01" db="EMBL/GenBank/DDBJ databases">
        <authorList>
            <person name="Corre E."/>
            <person name="Pelletier E."/>
            <person name="Niang G."/>
            <person name="Scheremetjew M."/>
            <person name="Finn R."/>
            <person name="Kale V."/>
            <person name="Holt S."/>
            <person name="Cochrane G."/>
            <person name="Meng A."/>
            <person name="Brown T."/>
            <person name="Cohen L."/>
        </authorList>
    </citation>
    <scope>NUCLEOTIDE SEQUENCE</scope>
</reference>
<dbReference type="InterPro" id="IPR027359">
    <property type="entry name" value="Volt_channel_dom_sf"/>
</dbReference>
<dbReference type="GO" id="GO:0009190">
    <property type="term" value="P:cyclic nucleotide biosynthetic process"/>
    <property type="evidence" value="ECO:0007669"/>
    <property type="project" value="InterPro"/>
</dbReference>
<feature type="domain" description="Guanylate cyclase" evidence="7">
    <location>
        <begin position="641"/>
        <end position="784"/>
    </location>
</feature>
<feature type="compositionally biased region" description="Acidic residues" evidence="5">
    <location>
        <begin position="248"/>
        <end position="265"/>
    </location>
</feature>
<evidence type="ECO:0000256" key="3">
    <source>
        <dbReference type="ARBA" id="ARBA00022989"/>
    </source>
</evidence>
<feature type="transmembrane region" description="Helical" evidence="6">
    <location>
        <begin position="160"/>
        <end position="182"/>
    </location>
</feature>
<dbReference type="InterPro" id="IPR005821">
    <property type="entry name" value="Ion_trans_dom"/>
</dbReference>
<feature type="region of interest" description="Disordered" evidence="5">
    <location>
        <begin position="240"/>
        <end position="265"/>
    </location>
</feature>
<sequence>MEGGARMAHTIVTTLPTEKPSLSRMNDGTPPDTPPSTPRGKWAVPARESVGWVEINRETGRTSKTSGRQSIIRDLLAVPSVEETKRLAVPYVLVSRVIIENKYFIGLTTLLTVYALLGDDIRTLAFDAPADIAFNCIVIFCLTVFSIEIVLSVFGKDDYFLGFFFILDVVSTGTLILDLSWVSDSIASSQKNDSAANNARTSRAARLGAKMGRIVRVVRLVRILKLYKAVGEARAAKRREQARVANPGEEEDWNEDDMQNGDDPAEVESRVGKKLSEWTTRRVIVLVLTMLLVMPLLIADETEKSPFSALYGANTVYNKFIADTDTYAKLQYETAMLRFLYYHNWFARRGYCPSETCANAYLSHVFWIGVQGHDTQAVETMAASASIRPSTVQSWEMQTASQHFMYNWGYMPEWAQDALGSNWTKACDTDSVSRRGISLLTQIDGYQVHCPEDLRPTEYVRYWPQDMYESDSDVSHLVFFFDKRPFTKKDAAYNIGVTCFICVVLCTASLLFANDANRLILKPVEKMIARVEAIRDNPLVALKMADEEFKMEEIQKAMNRRQTTGPERARKLVREALSCHQLRTAKEPSELVILEKTIIKLGSLLALSFGEAGTNIIRHNMRGSDSAGVNAMVPGTRVDCITGIARIRDFSIATEVLQAKIMTFVNQISEIVHGVVDEFHGAPNKNNGDMFLLIWRVDESTVMSRHAEMAIVALAQVLGAVHRSHLLYTYRKHPGLIQRMGRNCRVHLSFGLHCGWAIEGAVGSEFKIDASYLSPNVSIANSIEHATRIYDVPLLVAQSVAELCTPTMFGKCRLIDKVLITGSPRPMELFSVDLDFMSLDADEVRLPSRNWNTRQRFKARQYLEGQKFHKLNPLLDMAKVFDGDPNIAKMRERYTETFVRQFNMGYQNYSQGEWEVARRMLRRAGAALGVADGPSEAILKFMEVPHGFVAPDGWAGTRDLV</sequence>
<dbReference type="PANTHER" id="PTHR43336">
    <property type="entry name" value="OXYGEN SENSOR HISTIDINE KINASE RESPONSE REGULATOR DEVS/DOSS"/>
    <property type="match status" value="1"/>
</dbReference>
<gene>
    <name evidence="8" type="ORF">NSCI0253_LOCUS26307</name>
</gene>
<comment type="subcellular location">
    <subcellularLocation>
        <location evidence="1">Membrane</location>
        <topology evidence="1">Multi-pass membrane protein</topology>
    </subcellularLocation>
</comment>
<dbReference type="AlphaFoldDB" id="A0A7S1AEY3"/>
<name>A0A7S1AEY3_NOCSC</name>
<protein>
    <recommendedName>
        <fullName evidence="7">Guanylate cyclase domain-containing protein</fullName>
    </recommendedName>
</protein>
<dbReference type="GO" id="GO:0005216">
    <property type="term" value="F:monoatomic ion channel activity"/>
    <property type="evidence" value="ECO:0007669"/>
    <property type="project" value="InterPro"/>
</dbReference>
<evidence type="ECO:0000256" key="1">
    <source>
        <dbReference type="ARBA" id="ARBA00004141"/>
    </source>
</evidence>
<evidence type="ECO:0000256" key="2">
    <source>
        <dbReference type="ARBA" id="ARBA00022692"/>
    </source>
</evidence>
<feature type="transmembrane region" description="Helical" evidence="6">
    <location>
        <begin position="132"/>
        <end position="154"/>
    </location>
</feature>
<evidence type="ECO:0000256" key="6">
    <source>
        <dbReference type="SAM" id="Phobius"/>
    </source>
</evidence>
<dbReference type="Gene3D" id="3.30.70.1230">
    <property type="entry name" value="Nucleotide cyclase"/>
    <property type="match status" value="1"/>
</dbReference>
<evidence type="ECO:0000256" key="4">
    <source>
        <dbReference type="ARBA" id="ARBA00023136"/>
    </source>
</evidence>
<evidence type="ECO:0000256" key="5">
    <source>
        <dbReference type="SAM" id="MobiDB-lite"/>
    </source>
</evidence>
<dbReference type="GO" id="GO:0035556">
    <property type="term" value="P:intracellular signal transduction"/>
    <property type="evidence" value="ECO:0007669"/>
    <property type="project" value="InterPro"/>
</dbReference>
<organism evidence="8">
    <name type="scientific">Noctiluca scintillans</name>
    <name type="common">Sea sparkle</name>
    <name type="synonym">Red tide dinoflagellate</name>
    <dbReference type="NCBI Taxonomy" id="2966"/>
    <lineage>
        <taxon>Eukaryota</taxon>
        <taxon>Sar</taxon>
        <taxon>Alveolata</taxon>
        <taxon>Dinophyceae</taxon>
        <taxon>Noctilucales</taxon>
        <taxon>Noctilucaceae</taxon>
        <taxon>Noctiluca</taxon>
    </lineage>
</organism>
<dbReference type="InterPro" id="IPR029787">
    <property type="entry name" value="Nucleotide_cyclase"/>
</dbReference>
<evidence type="ECO:0000313" key="8">
    <source>
        <dbReference type="EMBL" id="CAD8851957.1"/>
    </source>
</evidence>
<dbReference type="EMBL" id="HBFQ01037251">
    <property type="protein sequence ID" value="CAD8851957.1"/>
    <property type="molecule type" value="Transcribed_RNA"/>
</dbReference>
<dbReference type="GO" id="GO:0016020">
    <property type="term" value="C:membrane"/>
    <property type="evidence" value="ECO:0007669"/>
    <property type="project" value="UniProtKB-SubCell"/>
</dbReference>
<accession>A0A7S1AEY3</accession>
<keyword evidence="4 6" id="KW-0472">Membrane</keyword>
<feature type="transmembrane region" description="Helical" evidence="6">
    <location>
        <begin position="491"/>
        <end position="513"/>
    </location>
</feature>
<dbReference type="Gene3D" id="1.20.120.350">
    <property type="entry name" value="Voltage-gated potassium channels. Chain C"/>
    <property type="match status" value="1"/>
</dbReference>
<dbReference type="SUPFAM" id="SSF55073">
    <property type="entry name" value="Nucleotide cyclase"/>
    <property type="match status" value="1"/>
</dbReference>
<dbReference type="Pfam" id="PF00520">
    <property type="entry name" value="Ion_trans"/>
    <property type="match status" value="1"/>
</dbReference>
<keyword evidence="2 6" id="KW-0812">Transmembrane</keyword>
<dbReference type="PROSITE" id="PS50125">
    <property type="entry name" value="GUANYLATE_CYCLASE_2"/>
    <property type="match status" value="1"/>
</dbReference>
<dbReference type="PANTHER" id="PTHR43336:SF3">
    <property type="entry name" value="GUANYLATE CYCLASE DOMAIN-CONTAINING PROTEIN"/>
    <property type="match status" value="1"/>
</dbReference>